<sequence>MDGARMTLDFAGSKILADSADGIGRVVFNQPEKRNAMSVAMWEGLGQALDHFAADPEVRVVVLEGAGDKAFVSGADISQFDAQRSDAEAQRAYERLTAAGRDKLAAFPKPVIAKIRGFCLGGGLGIAMQADLRIAAEDASFGIPAAKLGLAYGFGTVQLLTGLVGPAHARMLLYTGERVDAWEAERIGLVNDVVPVELLDGTVAKLAGTIAANAPLTIRAAKLSIAAAAQDPAARDMAGVQAAFAACFDSADYREGRRAFLEKRKPRFTGI</sequence>
<evidence type="ECO:0000256" key="1">
    <source>
        <dbReference type="ARBA" id="ARBA00005254"/>
    </source>
</evidence>
<dbReference type="InterPro" id="IPR018376">
    <property type="entry name" value="Enoyl-CoA_hyd/isom_CS"/>
</dbReference>
<dbReference type="Pfam" id="PF00378">
    <property type="entry name" value="ECH_1"/>
    <property type="match status" value="1"/>
</dbReference>
<dbReference type="Gene3D" id="1.10.12.10">
    <property type="entry name" value="Lyase 2-enoyl-coa Hydratase, Chain A, domain 2"/>
    <property type="match status" value="1"/>
</dbReference>
<dbReference type="NCBIfam" id="NF004781">
    <property type="entry name" value="PRK06127.1"/>
    <property type="match status" value="1"/>
</dbReference>
<evidence type="ECO:0000313" key="5">
    <source>
        <dbReference type="Proteomes" id="UP000199473"/>
    </source>
</evidence>
<organism evidence="4 5">
    <name type="scientific">Falsiroseomonas stagni DSM 19981</name>
    <dbReference type="NCBI Taxonomy" id="1123062"/>
    <lineage>
        <taxon>Bacteria</taxon>
        <taxon>Pseudomonadati</taxon>
        <taxon>Pseudomonadota</taxon>
        <taxon>Alphaproteobacteria</taxon>
        <taxon>Acetobacterales</taxon>
        <taxon>Roseomonadaceae</taxon>
        <taxon>Falsiroseomonas</taxon>
    </lineage>
</organism>
<name>A0A1I3XZ21_9PROT</name>
<gene>
    <name evidence="4" type="ORF">SAMN02745775_101744</name>
</gene>
<proteinExistence type="inferred from homology"/>
<dbReference type="InterPro" id="IPR001753">
    <property type="entry name" value="Enoyl-CoA_hydra/iso"/>
</dbReference>
<dbReference type="GO" id="GO:0016836">
    <property type="term" value="F:hydro-lyase activity"/>
    <property type="evidence" value="ECO:0007669"/>
    <property type="project" value="UniProtKB-ARBA"/>
</dbReference>
<accession>A0A1I3XZ21</accession>
<dbReference type="PANTHER" id="PTHR11941">
    <property type="entry name" value="ENOYL-COA HYDRATASE-RELATED"/>
    <property type="match status" value="1"/>
</dbReference>
<reference evidence="4 5" key="1">
    <citation type="submission" date="2016-10" db="EMBL/GenBank/DDBJ databases">
        <authorList>
            <person name="de Groot N.N."/>
        </authorList>
    </citation>
    <scope>NUCLEOTIDE SEQUENCE [LARGE SCALE GENOMIC DNA]</scope>
    <source>
        <strain evidence="4 5">DSM 19981</strain>
    </source>
</reference>
<dbReference type="PROSITE" id="PS00166">
    <property type="entry name" value="ENOYL_COA_HYDRATASE"/>
    <property type="match status" value="1"/>
</dbReference>
<evidence type="ECO:0000256" key="2">
    <source>
        <dbReference type="ARBA" id="ARBA00023239"/>
    </source>
</evidence>
<dbReference type="PANTHER" id="PTHR11941:SF54">
    <property type="entry name" value="ENOYL-COA HYDRATASE, MITOCHONDRIAL"/>
    <property type="match status" value="1"/>
</dbReference>
<dbReference type="STRING" id="1123062.SAMN02745775_101744"/>
<dbReference type="GO" id="GO:0006635">
    <property type="term" value="P:fatty acid beta-oxidation"/>
    <property type="evidence" value="ECO:0007669"/>
    <property type="project" value="TreeGrafter"/>
</dbReference>
<evidence type="ECO:0000313" key="4">
    <source>
        <dbReference type="EMBL" id="SFK24236.1"/>
    </source>
</evidence>
<keyword evidence="5" id="KW-1185">Reference proteome</keyword>
<comment type="similarity">
    <text evidence="1 3">Belongs to the enoyl-CoA hydratase/isomerase family.</text>
</comment>
<dbReference type="CDD" id="cd06558">
    <property type="entry name" value="crotonase-like"/>
    <property type="match status" value="1"/>
</dbReference>
<dbReference type="SUPFAM" id="SSF52096">
    <property type="entry name" value="ClpP/crotonase"/>
    <property type="match status" value="1"/>
</dbReference>
<dbReference type="InterPro" id="IPR014748">
    <property type="entry name" value="Enoyl-CoA_hydra_C"/>
</dbReference>
<dbReference type="Proteomes" id="UP000199473">
    <property type="component" value="Unassembled WGS sequence"/>
</dbReference>
<evidence type="ECO:0000256" key="3">
    <source>
        <dbReference type="RuleBase" id="RU003707"/>
    </source>
</evidence>
<protein>
    <submittedName>
        <fullName evidence="4">Enoyl-CoA hydratase/carnithine racemase</fullName>
    </submittedName>
</protein>
<dbReference type="Gene3D" id="3.90.226.10">
    <property type="entry name" value="2-enoyl-CoA Hydratase, Chain A, domain 1"/>
    <property type="match status" value="1"/>
</dbReference>
<keyword evidence="2" id="KW-0456">Lyase</keyword>
<dbReference type="AlphaFoldDB" id="A0A1I3XZ21"/>
<dbReference type="InterPro" id="IPR029045">
    <property type="entry name" value="ClpP/crotonase-like_dom_sf"/>
</dbReference>
<dbReference type="EMBL" id="FOSQ01000001">
    <property type="protein sequence ID" value="SFK24236.1"/>
    <property type="molecule type" value="Genomic_DNA"/>
</dbReference>
<dbReference type="FunFam" id="1.10.12.10:FF:000001">
    <property type="entry name" value="Probable enoyl-CoA hydratase, mitochondrial"/>
    <property type="match status" value="1"/>
</dbReference>